<dbReference type="AlphaFoldDB" id="A0A7J7DJU0"/>
<sequence>MQGTPISMNDLAEMINGKFSDDFEANLRLQRGGEDKEEEEQEQEQEEEEEDEDEDEDEDEFSFVVINPDGSPVSADQAFQNGLIRPMYPLFNQDLLYESDTRTLRPPLKKLFIEERDSDKSSDAKEEAVGPYCAWSGKAVDASPEHCKKSNSTGLSKLRRFRELVLRSNSDGKDAFVFFHNNNPSSTTTTTTRTMRTKNIEKSEKKENVEKKTTVKVNVKVEGKGKKAPSAHEQHYVKKKAMTEGEKHRSYLPYRVGFFTSVNGMSRNVHPF</sequence>
<feature type="region of interest" description="Disordered" evidence="1">
    <location>
        <begin position="223"/>
        <end position="244"/>
    </location>
</feature>
<feature type="compositionally biased region" description="Acidic residues" evidence="1">
    <location>
        <begin position="35"/>
        <end position="61"/>
    </location>
</feature>
<reference evidence="2 3" key="1">
    <citation type="journal article" date="2020" name="Nat. Commun.">
        <title>Genome of Tripterygium wilfordii and identification of cytochrome P450 involved in triptolide biosynthesis.</title>
        <authorList>
            <person name="Tu L."/>
            <person name="Su P."/>
            <person name="Zhang Z."/>
            <person name="Gao L."/>
            <person name="Wang J."/>
            <person name="Hu T."/>
            <person name="Zhou J."/>
            <person name="Zhang Y."/>
            <person name="Zhao Y."/>
            <person name="Liu Y."/>
            <person name="Song Y."/>
            <person name="Tong Y."/>
            <person name="Lu Y."/>
            <person name="Yang J."/>
            <person name="Xu C."/>
            <person name="Jia M."/>
            <person name="Peters R.J."/>
            <person name="Huang L."/>
            <person name="Gao W."/>
        </authorList>
    </citation>
    <scope>NUCLEOTIDE SEQUENCE [LARGE SCALE GENOMIC DNA]</scope>
    <source>
        <strain evidence="3">cv. XIE 37</strain>
        <tissue evidence="2">Leaf</tissue>
    </source>
</reference>
<evidence type="ECO:0000256" key="1">
    <source>
        <dbReference type="SAM" id="MobiDB-lite"/>
    </source>
</evidence>
<dbReference type="OrthoDB" id="1933664at2759"/>
<keyword evidence="3" id="KW-1185">Reference proteome</keyword>
<protein>
    <submittedName>
        <fullName evidence="2">Uncharacterized protein</fullName>
    </submittedName>
</protein>
<dbReference type="InParanoid" id="A0A7J7DJU0"/>
<dbReference type="InterPro" id="IPR012442">
    <property type="entry name" value="DUF1645_plant"/>
</dbReference>
<dbReference type="Pfam" id="PF07816">
    <property type="entry name" value="DUF1645"/>
    <property type="match status" value="1"/>
</dbReference>
<accession>A0A7J7DJU0</accession>
<dbReference type="Proteomes" id="UP000593562">
    <property type="component" value="Unassembled WGS sequence"/>
</dbReference>
<gene>
    <name evidence="2" type="ORF">HS088_TW06G00772</name>
</gene>
<evidence type="ECO:0000313" key="2">
    <source>
        <dbReference type="EMBL" id="KAF5746601.1"/>
    </source>
</evidence>
<feature type="region of interest" description="Disordered" evidence="1">
    <location>
        <begin position="23"/>
        <end position="72"/>
    </location>
</feature>
<dbReference type="PANTHER" id="PTHR33095:SF114">
    <property type="entry name" value="DUF1645 FAMILY PROTEIN"/>
    <property type="match status" value="1"/>
</dbReference>
<dbReference type="FunCoup" id="A0A7J7DJU0">
    <property type="interactions" value="540"/>
</dbReference>
<organism evidence="2 3">
    <name type="scientific">Tripterygium wilfordii</name>
    <name type="common">Thunder God vine</name>
    <dbReference type="NCBI Taxonomy" id="458696"/>
    <lineage>
        <taxon>Eukaryota</taxon>
        <taxon>Viridiplantae</taxon>
        <taxon>Streptophyta</taxon>
        <taxon>Embryophyta</taxon>
        <taxon>Tracheophyta</taxon>
        <taxon>Spermatophyta</taxon>
        <taxon>Magnoliopsida</taxon>
        <taxon>eudicotyledons</taxon>
        <taxon>Gunneridae</taxon>
        <taxon>Pentapetalae</taxon>
        <taxon>rosids</taxon>
        <taxon>fabids</taxon>
        <taxon>Celastrales</taxon>
        <taxon>Celastraceae</taxon>
        <taxon>Tripterygium</taxon>
    </lineage>
</organism>
<proteinExistence type="predicted"/>
<dbReference type="PANTHER" id="PTHR33095">
    <property type="entry name" value="OS07G0619500 PROTEIN"/>
    <property type="match status" value="1"/>
</dbReference>
<comment type="caution">
    <text evidence="2">The sequence shown here is derived from an EMBL/GenBank/DDBJ whole genome shotgun (WGS) entry which is preliminary data.</text>
</comment>
<evidence type="ECO:0000313" key="3">
    <source>
        <dbReference type="Proteomes" id="UP000593562"/>
    </source>
</evidence>
<dbReference type="EMBL" id="JAAARO010000006">
    <property type="protein sequence ID" value="KAF5746601.1"/>
    <property type="molecule type" value="Genomic_DNA"/>
</dbReference>
<name>A0A7J7DJU0_TRIWF</name>